<dbReference type="Gene3D" id="3.30.160.340">
    <property type="match status" value="1"/>
</dbReference>
<dbReference type="InterPro" id="IPR013785">
    <property type="entry name" value="Aldolase_TIM"/>
</dbReference>
<evidence type="ECO:0000256" key="3">
    <source>
        <dbReference type="ARBA" id="ARBA00023211"/>
    </source>
</evidence>
<dbReference type="Pfam" id="PF22617">
    <property type="entry name" value="HCS_D2"/>
    <property type="match status" value="1"/>
</dbReference>
<evidence type="ECO:0000313" key="8">
    <source>
        <dbReference type="Proteomes" id="UP000050827"/>
    </source>
</evidence>
<dbReference type="AlphaFoldDB" id="A0A0Q1DJM6"/>
<evidence type="ECO:0000313" key="7">
    <source>
        <dbReference type="EMBL" id="KQC28999.1"/>
    </source>
</evidence>
<dbReference type="GO" id="GO:0009098">
    <property type="term" value="P:L-leucine biosynthetic process"/>
    <property type="evidence" value="ECO:0007669"/>
    <property type="project" value="InterPro"/>
</dbReference>
<organism evidence="7 8">
    <name type="scientific">Flagellimonas eckloniae</name>
    <dbReference type="NCBI Taxonomy" id="346185"/>
    <lineage>
        <taxon>Bacteria</taxon>
        <taxon>Pseudomonadati</taxon>
        <taxon>Bacteroidota</taxon>
        <taxon>Flavobacteriia</taxon>
        <taxon>Flavobacteriales</taxon>
        <taxon>Flavobacteriaceae</taxon>
        <taxon>Flagellimonas</taxon>
    </lineage>
</organism>
<gene>
    <name evidence="7" type="ORF">AAY42_03125</name>
</gene>
<dbReference type="InterPro" id="IPR036230">
    <property type="entry name" value="LeuA_allosteric_dom_sf"/>
</dbReference>
<dbReference type="SUPFAM" id="SSF51569">
    <property type="entry name" value="Aldolase"/>
    <property type="match status" value="1"/>
</dbReference>
<dbReference type="InterPro" id="IPR054691">
    <property type="entry name" value="LeuA/HCS_post-cat"/>
</dbReference>
<dbReference type="PANTHER" id="PTHR10277:SF57">
    <property type="entry name" value="(R)-CITRAMALATE SYNTHASE CIMA"/>
    <property type="match status" value="1"/>
</dbReference>
<comment type="caution">
    <text evidence="7">The sequence shown here is derived from an EMBL/GenBank/DDBJ whole genome shotgun (WGS) entry which is preliminary data.</text>
</comment>
<dbReference type="PROSITE" id="PS00815">
    <property type="entry name" value="AIPM_HOMOCIT_SYNTH_1"/>
    <property type="match status" value="1"/>
</dbReference>
<evidence type="ECO:0000256" key="2">
    <source>
        <dbReference type="ARBA" id="ARBA00022679"/>
    </source>
</evidence>
<dbReference type="InterPro" id="IPR000891">
    <property type="entry name" value="PYR_CT"/>
</dbReference>
<reference evidence="7 8" key="1">
    <citation type="submission" date="2015-04" db="EMBL/GenBank/DDBJ databases">
        <title>Complete genome of flavobacterium.</title>
        <authorList>
            <person name="Kwon Y.M."/>
            <person name="Kim S.-J."/>
        </authorList>
    </citation>
    <scope>NUCLEOTIDE SEQUENCE [LARGE SCALE GENOMIC DNA]</scope>
    <source>
        <strain evidence="7 8">DK169</strain>
    </source>
</reference>
<comment type="similarity">
    <text evidence="5">Belongs to the alpha-IPM synthase/homocitrate synthase family.</text>
</comment>
<dbReference type="GO" id="GO:0003852">
    <property type="term" value="F:2-isopropylmalate synthase activity"/>
    <property type="evidence" value="ECO:0007669"/>
    <property type="project" value="InterPro"/>
</dbReference>
<evidence type="ECO:0000259" key="6">
    <source>
        <dbReference type="PROSITE" id="PS50991"/>
    </source>
</evidence>
<dbReference type="Gene3D" id="1.10.238.260">
    <property type="match status" value="1"/>
</dbReference>
<keyword evidence="1" id="KW-0028">Amino-acid biosynthesis</keyword>
<evidence type="ECO:0000256" key="1">
    <source>
        <dbReference type="ARBA" id="ARBA00022605"/>
    </source>
</evidence>
<dbReference type="Gene3D" id="3.30.160.740">
    <property type="match status" value="1"/>
</dbReference>
<dbReference type="PROSITE" id="PS50991">
    <property type="entry name" value="PYR_CT"/>
    <property type="match status" value="1"/>
</dbReference>
<dbReference type="InterPro" id="IPR013709">
    <property type="entry name" value="2-isopropylmalate_synth_dimer"/>
</dbReference>
<dbReference type="InterPro" id="IPR050073">
    <property type="entry name" value="2-IPM_HCS-like"/>
</dbReference>
<dbReference type="PATRIC" id="fig|1547436.3.peg.656"/>
<dbReference type="SUPFAM" id="SSF110921">
    <property type="entry name" value="2-isopropylmalate synthase LeuA, allosteric (dimerisation) domain"/>
    <property type="match status" value="1"/>
</dbReference>
<evidence type="ECO:0000256" key="5">
    <source>
        <dbReference type="RuleBase" id="RU003523"/>
    </source>
</evidence>
<dbReference type="Proteomes" id="UP000050827">
    <property type="component" value="Unassembled WGS sequence"/>
</dbReference>
<protein>
    <submittedName>
        <fullName evidence="7">2-isopropylmalate synthase</fullName>
    </submittedName>
</protein>
<dbReference type="EMBL" id="LCTZ01000002">
    <property type="protein sequence ID" value="KQC28999.1"/>
    <property type="molecule type" value="Genomic_DNA"/>
</dbReference>
<dbReference type="STRING" id="346185.AAY42_03125"/>
<dbReference type="Pfam" id="PF08502">
    <property type="entry name" value="LeuA_dimer"/>
    <property type="match status" value="1"/>
</dbReference>
<dbReference type="InterPro" id="IPR002034">
    <property type="entry name" value="AIPM/Hcit_synth_CS"/>
</dbReference>
<name>A0A0Q1DJM6_9FLAO</name>
<keyword evidence="4" id="KW-0100">Branched-chain amino acid biosynthesis</keyword>
<dbReference type="Gene3D" id="3.20.20.70">
    <property type="entry name" value="Aldolase class I"/>
    <property type="match status" value="1"/>
</dbReference>
<keyword evidence="8" id="KW-1185">Reference proteome</keyword>
<dbReference type="PANTHER" id="PTHR10277">
    <property type="entry name" value="HOMOCITRATE SYNTHASE-RELATED"/>
    <property type="match status" value="1"/>
</dbReference>
<proteinExistence type="inferred from homology"/>
<feature type="domain" description="Pyruvate carboxyltransferase" evidence="6">
    <location>
        <begin position="6"/>
        <end position="268"/>
    </location>
</feature>
<evidence type="ECO:0000256" key="4">
    <source>
        <dbReference type="ARBA" id="ARBA00023304"/>
    </source>
</evidence>
<sequence>MEKRTVEIMDTTLRDGEQTSGVSFSSSEKLTLAKLLLEELKVDRIEVASARVSDGEFTAVKNITDWAATEGYLSKVEVLTFVDKGVSLNWMQESGAKVQNLLTKGSLNHLTHQLKKTPEQHFKDIEIVVSKAEVLGIETNVYLEDWSNGMRNSPEYVFQFLDFLTAQPIKRILLPDTLGVLTHDETSDFLGQIIAKYPNTHFDFHGHNDYDLSVANVMEALKAGCHGLHLTVNGMGERAGNAPLASVVAVINDFMPEISIGVKESSLYKVSKLVSAFTGFGIPDNKPIVGDNVFTQTAGIHADGDSKKNLYFNDLLPERFGRKRKYALGKTSGKANIQKNLQELGLTLNDDELKKVTERIIELGDKKERVTKEDLPFIISDVLDSELHQQRIFVKSYVLTHSKGLKPSTTLSIEIDGKLYEEHAQGDGQFDAFINALKKVYQKEKMELPKLVDYAVRIPPGSTSDALCETFITWQTKENDFTTRGLDSDQTVSAIKATEKMLNLI</sequence>
<dbReference type="RefSeq" id="WP_055392547.1">
    <property type="nucleotide sequence ID" value="NZ_LCTZ01000002.1"/>
</dbReference>
<dbReference type="OrthoDB" id="9804858at2"/>
<keyword evidence="3" id="KW-0464">Manganese</keyword>
<dbReference type="Pfam" id="PF00682">
    <property type="entry name" value="HMGL-like"/>
    <property type="match status" value="1"/>
</dbReference>
<dbReference type="SMART" id="SM00917">
    <property type="entry name" value="LeuA_dimer"/>
    <property type="match status" value="1"/>
</dbReference>
<accession>A0A0Q1DJM6</accession>
<keyword evidence="2 5" id="KW-0808">Transferase</keyword>